<dbReference type="EMBL" id="LAZR01009529">
    <property type="protein sequence ID" value="KKM72092.1"/>
    <property type="molecule type" value="Genomic_DNA"/>
</dbReference>
<proteinExistence type="predicted"/>
<reference evidence="1" key="1">
    <citation type="journal article" date="2015" name="Nature">
        <title>Complex archaea that bridge the gap between prokaryotes and eukaryotes.</title>
        <authorList>
            <person name="Spang A."/>
            <person name="Saw J.H."/>
            <person name="Jorgensen S.L."/>
            <person name="Zaremba-Niedzwiedzka K."/>
            <person name="Martijn J."/>
            <person name="Lind A.E."/>
            <person name="van Eijk R."/>
            <person name="Schleper C."/>
            <person name="Guy L."/>
            <person name="Ettema T.J."/>
        </authorList>
    </citation>
    <scope>NUCLEOTIDE SEQUENCE</scope>
</reference>
<organism evidence="1">
    <name type="scientific">marine sediment metagenome</name>
    <dbReference type="NCBI Taxonomy" id="412755"/>
    <lineage>
        <taxon>unclassified sequences</taxon>
        <taxon>metagenomes</taxon>
        <taxon>ecological metagenomes</taxon>
    </lineage>
</organism>
<protein>
    <submittedName>
        <fullName evidence="1">Uncharacterized protein</fullName>
    </submittedName>
</protein>
<evidence type="ECO:0000313" key="1">
    <source>
        <dbReference type="EMBL" id="KKM72092.1"/>
    </source>
</evidence>
<comment type="caution">
    <text evidence="1">The sequence shown here is derived from an EMBL/GenBank/DDBJ whole genome shotgun (WGS) entry which is preliminary data.</text>
</comment>
<name>A0A0F9MS85_9ZZZZ</name>
<dbReference type="AlphaFoldDB" id="A0A0F9MS85"/>
<sequence>MDVQAENEAERLHNTRQVRIKAAEAVAKERDDWQARAKVAEKLCQDLLPAAKWGLAMSARGANPWFVQEAGNSGVTISVEQREAAKTAVAKPTEDGE</sequence>
<gene>
    <name evidence="1" type="ORF">LCGC14_1423930</name>
</gene>
<accession>A0A0F9MS85</accession>